<evidence type="ECO:0000256" key="2">
    <source>
        <dbReference type="RuleBase" id="RU003616"/>
    </source>
</evidence>
<dbReference type="Proteomes" id="UP000266426">
    <property type="component" value="Unassembled WGS sequence"/>
</dbReference>
<evidence type="ECO:0000313" key="4">
    <source>
        <dbReference type="EMBL" id="RJP60875.1"/>
    </source>
</evidence>
<dbReference type="PROSITE" id="PS01031">
    <property type="entry name" value="SHSP"/>
    <property type="match status" value="1"/>
</dbReference>
<dbReference type="SUPFAM" id="SSF49764">
    <property type="entry name" value="HSP20-like chaperones"/>
    <property type="match status" value="1"/>
</dbReference>
<evidence type="ECO:0000313" key="5">
    <source>
        <dbReference type="Proteomes" id="UP000266426"/>
    </source>
</evidence>
<sequence length="118" mass="13143">MKTLDKKDVRFVRPRVTVTENEKEYAIYAEVPGVTLDQLKIEIANSVLTIHAEAGEEKTQGARIISERAGNNYHREFTLDDTVDQENTKASLRNGVLTLTLGKKAEALPKTISISEEA</sequence>
<accession>A0A3A4R451</accession>
<protein>
    <submittedName>
        <fullName evidence="4">Hsp20/alpha crystallin family protein</fullName>
    </submittedName>
</protein>
<comment type="similarity">
    <text evidence="1 2">Belongs to the small heat shock protein (HSP20) family.</text>
</comment>
<dbReference type="InterPro" id="IPR002068">
    <property type="entry name" value="A-crystallin/Hsp20_dom"/>
</dbReference>
<dbReference type="AlphaFoldDB" id="A0A3A4R451"/>
<dbReference type="Gene3D" id="2.60.40.790">
    <property type="match status" value="1"/>
</dbReference>
<dbReference type="PANTHER" id="PTHR11527">
    <property type="entry name" value="HEAT-SHOCK PROTEIN 20 FAMILY MEMBER"/>
    <property type="match status" value="1"/>
</dbReference>
<dbReference type="CDD" id="cd06464">
    <property type="entry name" value="ACD_sHsps-like"/>
    <property type="match status" value="1"/>
</dbReference>
<evidence type="ECO:0000259" key="3">
    <source>
        <dbReference type="PROSITE" id="PS01031"/>
    </source>
</evidence>
<dbReference type="EMBL" id="QZJZ01000021">
    <property type="protein sequence ID" value="RJP60875.1"/>
    <property type="molecule type" value="Genomic_DNA"/>
</dbReference>
<comment type="caution">
    <text evidence="4">The sequence shown here is derived from an EMBL/GenBank/DDBJ whole genome shotgun (WGS) entry which is preliminary data.</text>
</comment>
<dbReference type="InterPro" id="IPR008978">
    <property type="entry name" value="HSP20-like_chaperone"/>
</dbReference>
<reference evidence="4 5" key="1">
    <citation type="journal article" date="2017" name="ISME J.">
        <title>Energy and carbon metabolisms in a deep terrestrial subsurface fluid microbial community.</title>
        <authorList>
            <person name="Momper L."/>
            <person name="Jungbluth S.P."/>
            <person name="Lee M.D."/>
            <person name="Amend J.P."/>
        </authorList>
    </citation>
    <scope>NUCLEOTIDE SEQUENCE [LARGE SCALE GENOMIC DNA]</scope>
    <source>
        <strain evidence="4">SURF_26</strain>
    </source>
</reference>
<proteinExistence type="inferred from homology"/>
<organism evidence="4 5">
    <name type="scientific">Candidatus Auribacter fodinae</name>
    <dbReference type="NCBI Taxonomy" id="2093366"/>
    <lineage>
        <taxon>Bacteria</taxon>
        <taxon>Pseudomonadati</taxon>
        <taxon>Candidatus Auribacterota</taxon>
        <taxon>Candidatus Auribacteria</taxon>
        <taxon>Candidatus Auribacterales</taxon>
        <taxon>Candidatus Auribacteraceae</taxon>
        <taxon>Candidatus Auribacter</taxon>
    </lineage>
</organism>
<feature type="domain" description="SHSP" evidence="3">
    <location>
        <begin position="7"/>
        <end position="117"/>
    </location>
</feature>
<name>A0A3A4R451_9BACT</name>
<evidence type="ECO:0000256" key="1">
    <source>
        <dbReference type="PROSITE-ProRule" id="PRU00285"/>
    </source>
</evidence>
<gene>
    <name evidence="4" type="ORF">C4541_03390</name>
</gene>
<dbReference type="Pfam" id="PF00011">
    <property type="entry name" value="HSP20"/>
    <property type="match status" value="1"/>
</dbReference>
<dbReference type="InterPro" id="IPR031107">
    <property type="entry name" value="Small_HSP"/>
</dbReference>